<keyword evidence="3" id="KW-0520">NAD</keyword>
<proteinExistence type="inferred from homology"/>
<dbReference type="GeneID" id="69057487"/>
<gene>
    <name evidence="5" type="ORF">GQR93_03855</name>
</gene>
<dbReference type="Gene3D" id="3.40.50.720">
    <property type="entry name" value="NAD(P)-binding Rossmann-like Domain"/>
    <property type="match status" value="1"/>
</dbReference>
<dbReference type="InterPro" id="IPR057326">
    <property type="entry name" value="KR_dom"/>
</dbReference>
<reference evidence="5 6" key="1">
    <citation type="submission" date="2019-12" db="EMBL/GenBank/DDBJ databases">
        <title>Lactobacillus hilgardii FLUB.</title>
        <authorList>
            <person name="Gustaw K."/>
        </authorList>
    </citation>
    <scope>NUCLEOTIDE SEQUENCE [LARGE SCALE GENOMIC DNA]</scope>
    <source>
        <strain evidence="5 6">FLUB</strain>
    </source>
</reference>
<evidence type="ECO:0000256" key="2">
    <source>
        <dbReference type="ARBA" id="ARBA00023002"/>
    </source>
</evidence>
<dbReference type="Pfam" id="PF13561">
    <property type="entry name" value="adh_short_C2"/>
    <property type="match status" value="1"/>
</dbReference>
<evidence type="ECO:0000259" key="4">
    <source>
        <dbReference type="SMART" id="SM00822"/>
    </source>
</evidence>
<evidence type="ECO:0000256" key="1">
    <source>
        <dbReference type="ARBA" id="ARBA00006484"/>
    </source>
</evidence>
<dbReference type="EMBL" id="CP047121">
    <property type="protein sequence ID" value="QHB51409.1"/>
    <property type="molecule type" value="Genomic_DNA"/>
</dbReference>
<organism evidence="5 6">
    <name type="scientific">Lentilactobacillus hilgardii</name>
    <name type="common">Lactobacillus hilgardii</name>
    <dbReference type="NCBI Taxonomy" id="1588"/>
    <lineage>
        <taxon>Bacteria</taxon>
        <taxon>Bacillati</taxon>
        <taxon>Bacillota</taxon>
        <taxon>Bacilli</taxon>
        <taxon>Lactobacillales</taxon>
        <taxon>Lactobacillaceae</taxon>
        <taxon>Lentilactobacillus</taxon>
    </lineage>
</organism>
<accession>A0A6P1E4C6</accession>
<dbReference type="GO" id="GO:0008206">
    <property type="term" value="P:bile acid metabolic process"/>
    <property type="evidence" value="ECO:0007669"/>
    <property type="project" value="UniProtKB-ARBA"/>
</dbReference>
<dbReference type="PANTHER" id="PTHR24321:SF8">
    <property type="entry name" value="ESTRADIOL 17-BETA-DEHYDROGENASE 8-RELATED"/>
    <property type="match status" value="1"/>
</dbReference>
<protein>
    <submittedName>
        <fullName evidence="5">Glucose 1-dehydrogenase</fullName>
        <ecNumber evidence="5">1.1.1.47</ecNumber>
    </submittedName>
</protein>
<evidence type="ECO:0000313" key="5">
    <source>
        <dbReference type="EMBL" id="QHB51409.1"/>
    </source>
</evidence>
<dbReference type="GO" id="GO:0047936">
    <property type="term" value="F:glucose 1-dehydrogenase [NAD(P)+] activity"/>
    <property type="evidence" value="ECO:0007669"/>
    <property type="project" value="UniProtKB-EC"/>
</dbReference>
<dbReference type="PANTHER" id="PTHR24321">
    <property type="entry name" value="DEHYDROGENASES, SHORT CHAIN"/>
    <property type="match status" value="1"/>
</dbReference>
<dbReference type="SMART" id="SM00822">
    <property type="entry name" value="PKS_KR"/>
    <property type="match status" value="1"/>
</dbReference>
<dbReference type="PRINTS" id="PR00081">
    <property type="entry name" value="GDHRDH"/>
</dbReference>
<dbReference type="NCBIfam" id="NF005559">
    <property type="entry name" value="PRK07231.1"/>
    <property type="match status" value="1"/>
</dbReference>
<dbReference type="FunFam" id="3.40.50.720:FF:000084">
    <property type="entry name" value="Short-chain dehydrogenase reductase"/>
    <property type="match status" value="1"/>
</dbReference>
<dbReference type="PROSITE" id="PS00061">
    <property type="entry name" value="ADH_SHORT"/>
    <property type="match status" value="1"/>
</dbReference>
<evidence type="ECO:0000313" key="6">
    <source>
        <dbReference type="Proteomes" id="UP000465035"/>
    </source>
</evidence>
<dbReference type="AlphaFoldDB" id="A0A6P1E4C6"/>
<dbReference type="InterPro" id="IPR020904">
    <property type="entry name" value="Sc_DH/Rdtase_CS"/>
</dbReference>
<dbReference type="InterPro" id="IPR002347">
    <property type="entry name" value="SDR_fam"/>
</dbReference>
<keyword evidence="2 5" id="KW-0560">Oxidoreductase</keyword>
<feature type="domain" description="Ketoreductase" evidence="4">
    <location>
        <begin position="7"/>
        <end position="174"/>
    </location>
</feature>
<evidence type="ECO:0000256" key="3">
    <source>
        <dbReference type="ARBA" id="ARBA00023027"/>
    </source>
</evidence>
<name>A0A6P1E4C6_LENHI</name>
<comment type="similarity">
    <text evidence="1">Belongs to the short-chain dehydrogenases/reductases (SDR) family.</text>
</comment>
<dbReference type="RefSeq" id="WP_159298699.1">
    <property type="nucleotide sequence ID" value="NZ_CP047121.1"/>
</dbReference>
<dbReference type="SUPFAM" id="SSF51735">
    <property type="entry name" value="NAD(P)-binding Rossmann-fold domains"/>
    <property type="match status" value="1"/>
</dbReference>
<dbReference type="SMR" id="A0A6P1E4C6"/>
<dbReference type="InterPro" id="IPR036291">
    <property type="entry name" value="NAD(P)-bd_dom_sf"/>
</dbReference>
<sequence length="245" mass="26234">MAHLSTVTALITGAAGGMGKAFVENFIQNGARVVFTDINETTGKTIQAKLGDHSLFLKHDVTSVADWQRVIETGEANFGPFNVLVNNAGIDIMKPITDMTPEDYDKVVHINQYSVFYGMKAIVPSMKRAGKGSIVNISSIGGLIAILNTIAYGASKFAIRGMTKDAALDLVDDHIRVNSVHPGMVETPILKNIPAENKAKIAQGVPMKRLGKPEEIANVVNFLASDKSSFITGQEIVADGGYTMV</sequence>
<dbReference type="EC" id="1.1.1.47" evidence="5"/>
<dbReference type="PRINTS" id="PR00080">
    <property type="entry name" value="SDRFAMILY"/>
</dbReference>
<dbReference type="Proteomes" id="UP000465035">
    <property type="component" value="Chromosome"/>
</dbReference>